<feature type="compositionally biased region" description="Polar residues" evidence="1">
    <location>
        <begin position="459"/>
        <end position="472"/>
    </location>
</feature>
<gene>
    <name evidence="2" type="ORF">Ahy_B10g102803</name>
</gene>
<dbReference type="EMBL" id="SDMP01000020">
    <property type="protein sequence ID" value="RYQ83914.1"/>
    <property type="molecule type" value="Genomic_DNA"/>
</dbReference>
<name>A0A444X2N3_ARAHY</name>
<dbReference type="EMBL" id="SDMP01000020">
    <property type="protein sequence ID" value="RYQ83915.1"/>
    <property type="molecule type" value="Genomic_DNA"/>
</dbReference>
<comment type="caution">
    <text evidence="2">The sequence shown here is derived from an EMBL/GenBank/DDBJ whole genome shotgun (WGS) entry which is preliminary data.</text>
</comment>
<accession>A0A444X2N3</accession>
<dbReference type="SUPFAM" id="SSF48371">
    <property type="entry name" value="ARM repeat"/>
    <property type="match status" value="1"/>
</dbReference>
<keyword evidence="3" id="KW-1185">Reference proteome</keyword>
<dbReference type="InterPro" id="IPR016024">
    <property type="entry name" value="ARM-type_fold"/>
</dbReference>
<sequence>MSNSHSTLRELLKRLSNEIAECLAGTPYTAPESSSVSVKAFLQPLLLPPPSDASNTTTALSDSIKDFALACTLLSSASTFKPFTSDQSTLLSWIPTHLSSLAAASFLEFSQQYAAAAADEGGIFDNVAEFGLSCDSLPKEKRLVVELVPEVLPLLKERIKESSIDKSDDNDEFSAASARVPVGFAVLAAFQLRWFVTQVDYPLLGKFYGLVIPCSLTAIDHWSPEVKGQGMVCFAHLGKNVAAAEIGSYADVILDACCQNIASTDEIWQQVVETSVVISTLTQRSNPRSPWFEKMLNEMLSHLERQPKNKERRIAWLKFSDSIFNAVGLVLLAHFRRIFPLFFQWMHVDDDETLILVSIFRCLWGSFRNSPVLRLTWVRNSPYVERLVDELALVYKEAALRTAREEVRSNIYQILILLQGTKGQHFAAAWEKHRSDPNLAKLDLPLSGRDSITPPPQHCHQQGSTPPSNMIR</sequence>
<dbReference type="PANTHER" id="PTHR14873">
    <property type="entry name" value="OS06G0694100 PROTEIN"/>
    <property type="match status" value="1"/>
</dbReference>
<feature type="region of interest" description="Disordered" evidence="1">
    <location>
        <begin position="445"/>
        <end position="472"/>
    </location>
</feature>
<dbReference type="PANTHER" id="PTHR14873:SF1">
    <property type="entry name" value="OS06G0694100 PROTEIN"/>
    <property type="match status" value="1"/>
</dbReference>
<evidence type="ECO:0000313" key="3">
    <source>
        <dbReference type="Proteomes" id="UP000289738"/>
    </source>
</evidence>
<organism evidence="2 3">
    <name type="scientific">Arachis hypogaea</name>
    <name type="common">Peanut</name>
    <dbReference type="NCBI Taxonomy" id="3818"/>
    <lineage>
        <taxon>Eukaryota</taxon>
        <taxon>Viridiplantae</taxon>
        <taxon>Streptophyta</taxon>
        <taxon>Embryophyta</taxon>
        <taxon>Tracheophyta</taxon>
        <taxon>Spermatophyta</taxon>
        <taxon>Magnoliopsida</taxon>
        <taxon>eudicotyledons</taxon>
        <taxon>Gunneridae</taxon>
        <taxon>Pentapetalae</taxon>
        <taxon>rosids</taxon>
        <taxon>fabids</taxon>
        <taxon>Fabales</taxon>
        <taxon>Fabaceae</taxon>
        <taxon>Papilionoideae</taxon>
        <taxon>50 kb inversion clade</taxon>
        <taxon>dalbergioids sensu lato</taxon>
        <taxon>Dalbergieae</taxon>
        <taxon>Pterocarpus clade</taxon>
        <taxon>Arachis</taxon>
    </lineage>
</organism>
<proteinExistence type="predicted"/>
<dbReference type="AlphaFoldDB" id="A0A444X2N3"/>
<reference evidence="2 3" key="1">
    <citation type="submission" date="2019-01" db="EMBL/GenBank/DDBJ databases">
        <title>Sequencing of cultivated peanut Arachis hypogaea provides insights into genome evolution and oil improvement.</title>
        <authorList>
            <person name="Chen X."/>
        </authorList>
    </citation>
    <scope>NUCLEOTIDE SEQUENCE [LARGE SCALE GENOMIC DNA]</scope>
    <source>
        <strain evidence="3">cv. Fuhuasheng</strain>
        <strain evidence="2">GDAAS-fuhuasheng2018</strain>
        <tissue evidence="2">Leaves</tissue>
    </source>
</reference>
<protein>
    <submittedName>
        <fullName evidence="2">Uncharacterized protein</fullName>
    </submittedName>
</protein>
<dbReference type="Proteomes" id="UP000289738">
    <property type="component" value="Chromosome B10"/>
</dbReference>
<dbReference type="STRING" id="3818.A0A444X2N3"/>
<evidence type="ECO:0000313" key="2">
    <source>
        <dbReference type="EMBL" id="RYQ83915.1"/>
    </source>
</evidence>
<evidence type="ECO:0000256" key="1">
    <source>
        <dbReference type="SAM" id="MobiDB-lite"/>
    </source>
</evidence>